<dbReference type="GO" id="GO:0005506">
    <property type="term" value="F:iron ion binding"/>
    <property type="evidence" value="ECO:0007669"/>
    <property type="project" value="InterPro"/>
</dbReference>
<dbReference type="Gene3D" id="3.90.1010.10">
    <property type="match status" value="1"/>
</dbReference>
<dbReference type="InterPro" id="IPR002871">
    <property type="entry name" value="NIF_FeS_clus_asmbl_NifU_N"/>
</dbReference>
<dbReference type="Pfam" id="PF01592">
    <property type="entry name" value="NifU_N"/>
    <property type="match status" value="1"/>
</dbReference>
<accession>A0A517NWP2</accession>
<keyword evidence="4" id="KW-1185">Reference proteome</keyword>
<protein>
    <submittedName>
        <fullName evidence="3">NifU-like protein</fullName>
    </submittedName>
</protein>
<organism evidence="3 4">
    <name type="scientific">Stieleria marina</name>
    <dbReference type="NCBI Taxonomy" id="1930275"/>
    <lineage>
        <taxon>Bacteria</taxon>
        <taxon>Pseudomonadati</taxon>
        <taxon>Planctomycetota</taxon>
        <taxon>Planctomycetia</taxon>
        <taxon>Pirellulales</taxon>
        <taxon>Pirellulaceae</taxon>
        <taxon>Stieleria</taxon>
    </lineage>
</organism>
<proteinExistence type="predicted"/>
<feature type="region of interest" description="Disordered" evidence="1">
    <location>
        <begin position="1"/>
        <end position="21"/>
    </location>
</feature>
<dbReference type="Proteomes" id="UP000319817">
    <property type="component" value="Chromosome"/>
</dbReference>
<name>A0A517NWP2_9BACT</name>
<evidence type="ECO:0000259" key="2">
    <source>
        <dbReference type="Pfam" id="PF01592"/>
    </source>
</evidence>
<dbReference type="AlphaFoldDB" id="A0A517NWP2"/>
<dbReference type="GO" id="GO:0016226">
    <property type="term" value="P:iron-sulfur cluster assembly"/>
    <property type="evidence" value="ECO:0007669"/>
    <property type="project" value="InterPro"/>
</dbReference>
<dbReference type="EMBL" id="CP036526">
    <property type="protein sequence ID" value="QDT11552.1"/>
    <property type="molecule type" value="Genomic_DNA"/>
</dbReference>
<dbReference type="PANTHER" id="PTHR10093">
    <property type="entry name" value="IRON-SULFUR CLUSTER ASSEMBLY ENZYME NIFU HOMOLOG"/>
    <property type="match status" value="1"/>
</dbReference>
<feature type="region of interest" description="Disordered" evidence="1">
    <location>
        <begin position="142"/>
        <end position="168"/>
    </location>
</feature>
<dbReference type="RefSeq" id="WP_145419366.1">
    <property type="nucleotide sequence ID" value="NZ_CP036526.1"/>
</dbReference>
<dbReference type="CDD" id="cd06664">
    <property type="entry name" value="IscU_like"/>
    <property type="match status" value="1"/>
</dbReference>
<reference evidence="3 4" key="1">
    <citation type="submission" date="2019-02" db="EMBL/GenBank/DDBJ databases">
        <title>Deep-cultivation of Planctomycetes and their phenomic and genomic characterization uncovers novel biology.</title>
        <authorList>
            <person name="Wiegand S."/>
            <person name="Jogler M."/>
            <person name="Boedeker C."/>
            <person name="Pinto D."/>
            <person name="Vollmers J."/>
            <person name="Rivas-Marin E."/>
            <person name="Kohn T."/>
            <person name="Peeters S.H."/>
            <person name="Heuer A."/>
            <person name="Rast P."/>
            <person name="Oberbeckmann S."/>
            <person name="Bunk B."/>
            <person name="Jeske O."/>
            <person name="Meyerdierks A."/>
            <person name="Storesund J.E."/>
            <person name="Kallscheuer N."/>
            <person name="Luecker S."/>
            <person name="Lage O.M."/>
            <person name="Pohl T."/>
            <person name="Merkel B.J."/>
            <person name="Hornburger P."/>
            <person name="Mueller R.-W."/>
            <person name="Bruemmer F."/>
            <person name="Labrenz M."/>
            <person name="Spormann A.M."/>
            <person name="Op den Camp H."/>
            <person name="Overmann J."/>
            <person name="Amann R."/>
            <person name="Jetten M.S.M."/>
            <person name="Mascher T."/>
            <person name="Medema M.H."/>
            <person name="Devos D.P."/>
            <person name="Kaster A.-K."/>
            <person name="Ovreas L."/>
            <person name="Rohde M."/>
            <person name="Galperin M.Y."/>
            <person name="Jogler C."/>
        </authorList>
    </citation>
    <scope>NUCLEOTIDE SEQUENCE [LARGE SCALE GENOMIC DNA]</scope>
    <source>
        <strain evidence="3 4">K23_9</strain>
    </source>
</reference>
<dbReference type="SUPFAM" id="SSF82649">
    <property type="entry name" value="SufE/NifU"/>
    <property type="match status" value="1"/>
</dbReference>
<evidence type="ECO:0000313" key="3">
    <source>
        <dbReference type="EMBL" id="QDT11552.1"/>
    </source>
</evidence>
<feature type="domain" description="NIF system FeS cluster assembly NifU N-terminal" evidence="2">
    <location>
        <begin position="26"/>
        <end position="140"/>
    </location>
</feature>
<dbReference type="GO" id="GO:0051536">
    <property type="term" value="F:iron-sulfur cluster binding"/>
    <property type="evidence" value="ECO:0007669"/>
    <property type="project" value="InterPro"/>
</dbReference>
<gene>
    <name evidence="3" type="primary">nifU</name>
    <name evidence="3" type="ORF">K239x_35500</name>
</gene>
<sequence>MPHRPSSDKGPPGDETESHEVTLQSQYDEHVLDHYQDPYHREDIEQPTHAAEGENQLCGDSLRIELQLGPDADVVEAGFDGDGCVISQASASMLMERIEGMSASEIADFTAGDMLALFGPSLMPNRQRCCLLPWRVLQTARQTPLGEGEPDDEADGQNFGGPSLSEEC</sequence>
<evidence type="ECO:0000313" key="4">
    <source>
        <dbReference type="Proteomes" id="UP000319817"/>
    </source>
</evidence>
<evidence type="ECO:0000256" key="1">
    <source>
        <dbReference type="SAM" id="MobiDB-lite"/>
    </source>
</evidence>
<dbReference type="OrthoDB" id="9804157at2"/>